<feature type="domain" description="Ubiquitin-like" evidence="21">
    <location>
        <begin position="800"/>
        <end position="873"/>
    </location>
</feature>
<keyword evidence="5" id="KW-0963">Cytoplasm</keyword>
<comment type="similarity">
    <text evidence="4">In the C-terminal section; belongs to the eukaryotic ribosomal protein eS31 family.</text>
</comment>
<dbReference type="PROSITE" id="PS50053">
    <property type="entry name" value="UBIQUITIN_2"/>
    <property type="match status" value="1"/>
</dbReference>
<evidence type="ECO:0000259" key="21">
    <source>
        <dbReference type="PROSITE" id="PS50053"/>
    </source>
</evidence>
<keyword evidence="14" id="KW-0689">Ribosomal protein</keyword>
<reference evidence="22 23" key="2">
    <citation type="submission" date="2016-08" db="EMBL/GenBank/DDBJ databases">
        <title>Pervasive Adenine N6-methylation of Active Genes in Fungi.</title>
        <authorList>
            <consortium name="DOE Joint Genome Institute"/>
            <person name="Mondo S.J."/>
            <person name="Dannebaum R.O."/>
            <person name="Kuo R.C."/>
            <person name="Labutti K."/>
            <person name="Haridas S."/>
            <person name="Kuo A."/>
            <person name="Salamov A."/>
            <person name="Ahrendt S.R."/>
            <person name="Lipzen A."/>
            <person name="Sullivan W."/>
            <person name="Andreopoulos W.B."/>
            <person name="Clum A."/>
            <person name="Lindquist E."/>
            <person name="Daum C."/>
            <person name="Ramamoorthy G.K."/>
            <person name="Gryganskyi A."/>
            <person name="Culley D."/>
            <person name="Magnuson J.K."/>
            <person name="James T.Y."/>
            <person name="O'Malley M.A."/>
            <person name="Stajich J.E."/>
            <person name="Spatafora J.W."/>
            <person name="Visel A."/>
            <person name="Grigoriev I.V."/>
        </authorList>
    </citation>
    <scope>NUCLEOTIDE SEQUENCE [LARGE SCALE GENOMIC DNA]</scope>
    <source>
        <strain evidence="22 23">S4</strain>
    </source>
</reference>
<keyword evidence="8" id="KW-0698">rRNA processing</keyword>
<dbReference type="PRINTS" id="PR00348">
    <property type="entry name" value="UBIQUITIN"/>
</dbReference>
<keyword evidence="20" id="KW-0175">Coiled coil</keyword>
<comment type="subcellular location">
    <subcellularLocation>
        <location evidence="1">Cytoplasm</location>
    </subcellularLocation>
    <subcellularLocation>
        <location evidence="2">Nucleus</location>
        <location evidence="2">Nucleolus</location>
    </subcellularLocation>
</comment>
<keyword evidence="11" id="KW-0677">Repeat</keyword>
<dbReference type="InterPro" id="IPR011332">
    <property type="entry name" value="Ribosomal_zn-bd"/>
</dbReference>
<dbReference type="InterPro" id="IPR011047">
    <property type="entry name" value="Quinoprotein_ADH-like_sf"/>
</dbReference>
<dbReference type="SMART" id="SM00213">
    <property type="entry name" value="UBQ"/>
    <property type="match status" value="1"/>
</dbReference>
<gene>
    <name evidence="22" type="ORF">BCR32DRAFT_270313</name>
</gene>
<dbReference type="Pfam" id="PF00240">
    <property type="entry name" value="ubiquitin"/>
    <property type="match status" value="1"/>
</dbReference>
<dbReference type="InterPro" id="IPR038582">
    <property type="entry name" value="Ribosomal_eS31_euk-type_sf"/>
</dbReference>
<dbReference type="GO" id="GO:0032040">
    <property type="term" value="C:small-subunit processome"/>
    <property type="evidence" value="ECO:0007669"/>
    <property type="project" value="InterPro"/>
</dbReference>
<comment type="similarity">
    <text evidence="3">In the N-terminal section; belongs to the ubiquitin family.</text>
</comment>
<dbReference type="SMART" id="SM00320">
    <property type="entry name" value="WD40"/>
    <property type="match status" value="7"/>
</dbReference>
<dbReference type="GO" id="GO:0031386">
    <property type="term" value="F:protein tag activity"/>
    <property type="evidence" value="ECO:0007669"/>
    <property type="project" value="UniProtKB-ARBA"/>
</dbReference>
<evidence type="ECO:0000256" key="4">
    <source>
        <dbReference type="ARBA" id="ARBA00009891"/>
    </source>
</evidence>
<keyword evidence="12" id="KW-0863">Zinc-finger</keyword>
<dbReference type="PROSITE" id="PS50082">
    <property type="entry name" value="WD_REPEATS_2"/>
    <property type="match status" value="1"/>
</dbReference>
<dbReference type="STRING" id="1754192.A0A1Y1WWS1"/>
<name>A0A1Y1WWS1_9FUNG</name>
<dbReference type="InterPro" id="IPR053826">
    <property type="entry name" value="WDR75"/>
</dbReference>
<evidence type="ECO:0000256" key="13">
    <source>
        <dbReference type="ARBA" id="ARBA00022833"/>
    </source>
</evidence>
<dbReference type="InterPro" id="IPR000626">
    <property type="entry name" value="Ubiquitin-like_dom"/>
</dbReference>
<evidence type="ECO:0000256" key="16">
    <source>
        <dbReference type="ARBA" id="ARBA00023242"/>
    </source>
</evidence>
<dbReference type="SUPFAM" id="SSF50978">
    <property type="entry name" value="WD40 repeat-like"/>
    <property type="match status" value="1"/>
</dbReference>
<accession>A0A1Y1WWS1</accession>
<dbReference type="GO" id="GO:0003735">
    <property type="term" value="F:structural constituent of ribosome"/>
    <property type="evidence" value="ECO:0007669"/>
    <property type="project" value="InterPro"/>
</dbReference>
<dbReference type="HAMAP" id="MF_00777">
    <property type="entry name" value="Ribosomal_eS31"/>
    <property type="match status" value="1"/>
</dbReference>
<evidence type="ECO:0000313" key="22">
    <source>
        <dbReference type="EMBL" id="ORX77987.1"/>
    </source>
</evidence>
<keyword evidence="10" id="KW-0479">Metal-binding</keyword>
<dbReference type="CDD" id="cd01803">
    <property type="entry name" value="Ubl_ubiquitin"/>
    <property type="match status" value="1"/>
</dbReference>
<dbReference type="InterPro" id="IPR015943">
    <property type="entry name" value="WD40/YVTN_repeat-like_dom_sf"/>
</dbReference>
<keyword evidence="9 19" id="KW-0853">WD repeat</keyword>
<dbReference type="GO" id="GO:0008270">
    <property type="term" value="F:zinc ion binding"/>
    <property type="evidence" value="ECO:0007669"/>
    <property type="project" value="UniProtKB-KW"/>
</dbReference>
<evidence type="ECO:0000256" key="8">
    <source>
        <dbReference type="ARBA" id="ARBA00022552"/>
    </source>
</evidence>
<reference evidence="22 23" key="1">
    <citation type="submission" date="2016-08" db="EMBL/GenBank/DDBJ databases">
        <title>A Parts List for Fungal Cellulosomes Revealed by Comparative Genomics.</title>
        <authorList>
            <consortium name="DOE Joint Genome Institute"/>
            <person name="Haitjema C.H."/>
            <person name="Gilmore S.P."/>
            <person name="Henske J.K."/>
            <person name="Solomon K.V."/>
            <person name="De Groot R."/>
            <person name="Kuo A."/>
            <person name="Mondo S.J."/>
            <person name="Salamov A.A."/>
            <person name="Labutti K."/>
            <person name="Zhao Z."/>
            <person name="Chiniquy J."/>
            <person name="Barry K."/>
            <person name="Brewer H.M."/>
            <person name="Purvine S.O."/>
            <person name="Wright A.T."/>
            <person name="Boxma B."/>
            <person name="Van Alen T."/>
            <person name="Hackstein J.H."/>
            <person name="Baker S.E."/>
            <person name="Grigoriev I.V."/>
            <person name="O'Malley M.A."/>
        </authorList>
    </citation>
    <scope>NUCLEOTIDE SEQUENCE [LARGE SCALE GENOMIC DNA]</scope>
    <source>
        <strain evidence="22 23">S4</strain>
    </source>
</reference>
<evidence type="ECO:0000256" key="18">
    <source>
        <dbReference type="ARBA" id="ARBA00035384"/>
    </source>
</evidence>
<proteinExistence type="inferred from homology"/>
<keyword evidence="15" id="KW-0804">Transcription</keyword>
<dbReference type="GO" id="GO:0006412">
    <property type="term" value="P:translation"/>
    <property type="evidence" value="ECO:0007669"/>
    <property type="project" value="InterPro"/>
</dbReference>
<dbReference type="Proteomes" id="UP000193944">
    <property type="component" value="Unassembled WGS sequence"/>
</dbReference>
<dbReference type="InterPro" id="IPR019956">
    <property type="entry name" value="Ubiquitin_dom"/>
</dbReference>
<dbReference type="GO" id="GO:0045943">
    <property type="term" value="P:positive regulation of transcription by RNA polymerase I"/>
    <property type="evidence" value="ECO:0007669"/>
    <property type="project" value="InterPro"/>
</dbReference>
<dbReference type="InterPro" id="IPR022845">
    <property type="entry name" value="Ribosomal_eS31_arc"/>
</dbReference>
<dbReference type="AlphaFoldDB" id="A0A1Y1WWS1"/>
<evidence type="ECO:0000256" key="15">
    <source>
        <dbReference type="ARBA" id="ARBA00023163"/>
    </source>
</evidence>
<evidence type="ECO:0000256" key="10">
    <source>
        <dbReference type="ARBA" id="ARBA00022723"/>
    </source>
</evidence>
<evidence type="ECO:0000256" key="20">
    <source>
        <dbReference type="SAM" id="Coils"/>
    </source>
</evidence>
<dbReference type="PANTHER" id="PTHR44215">
    <property type="entry name" value="WD REPEAT-CONTAINING PROTEIN 75"/>
    <property type="match status" value="1"/>
</dbReference>
<keyword evidence="6" id="KW-1017">Isopeptide bond</keyword>
<dbReference type="InterPro" id="IPR002906">
    <property type="entry name" value="Ribosomal_eS31"/>
</dbReference>
<dbReference type="Pfam" id="PF23869">
    <property type="entry name" value="Beta-prop_WDR75_1st"/>
    <property type="match status" value="1"/>
</dbReference>
<keyword evidence="16" id="KW-0539">Nucleus</keyword>
<dbReference type="SUPFAM" id="SSF54236">
    <property type="entry name" value="Ubiquitin-like"/>
    <property type="match status" value="1"/>
</dbReference>
<keyword evidence="7" id="KW-0690">Ribosome biogenesis</keyword>
<evidence type="ECO:0000256" key="19">
    <source>
        <dbReference type="PROSITE-ProRule" id="PRU00221"/>
    </source>
</evidence>
<evidence type="ECO:0000256" key="12">
    <source>
        <dbReference type="ARBA" id="ARBA00022771"/>
    </source>
</evidence>
<dbReference type="Pfam" id="PF01599">
    <property type="entry name" value="Ribosomal_S27"/>
    <property type="match status" value="1"/>
</dbReference>
<evidence type="ECO:0000256" key="7">
    <source>
        <dbReference type="ARBA" id="ARBA00022517"/>
    </source>
</evidence>
<dbReference type="Gene3D" id="6.20.50.150">
    <property type="match status" value="1"/>
</dbReference>
<dbReference type="InterPro" id="IPR036322">
    <property type="entry name" value="WD40_repeat_dom_sf"/>
</dbReference>
<organism evidence="22 23">
    <name type="scientific">Anaeromyces robustus</name>
    <dbReference type="NCBI Taxonomy" id="1754192"/>
    <lineage>
        <taxon>Eukaryota</taxon>
        <taxon>Fungi</taxon>
        <taxon>Fungi incertae sedis</taxon>
        <taxon>Chytridiomycota</taxon>
        <taxon>Chytridiomycota incertae sedis</taxon>
        <taxon>Neocallimastigomycetes</taxon>
        <taxon>Neocallimastigales</taxon>
        <taxon>Neocallimastigaceae</taxon>
        <taxon>Anaeromyces</taxon>
    </lineage>
</organism>
<evidence type="ECO:0000256" key="14">
    <source>
        <dbReference type="ARBA" id="ARBA00022980"/>
    </source>
</evidence>
<dbReference type="InterPro" id="IPR029071">
    <property type="entry name" value="Ubiquitin-like_domsf"/>
</dbReference>
<dbReference type="PROSITE" id="PS00299">
    <property type="entry name" value="UBIQUITIN_1"/>
    <property type="match status" value="1"/>
</dbReference>
<keyword evidence="23" id="KW-1185">Reference proteome</keyword>
<dbReference type="GO" id="GO:0003723">
    <property type="term" value="F:RNA binding"/>
    <property type="evidence" value="ECO:0007669"/>
    <property type="project" value="InterPro"/>
</dbReference>
<dbReference type="GO" id="GO:0005737">
    <property type="term" value="C:cytoplasm"/>
    <property type="evidence" value="ECO:0007669"/>
    <property type="project" value="UniProtKB-SubCell"/>
</dbReference>
<dbReference type="SUPFAM" id="SSF50998">
    <property type="entry name" value="Quinoprotein alcohol dehydrogenase-like"/>
    <property type="match status" value="1"/>
</dbReference>
<dbReference type="OrthoDB" id="4096at2759"/>
<evidence type="ECO:0000256" key="1">
    <source>
        <dbReference type="ARBA" id="ARBA00004496"/>
    </source>
</evidence>
<evidence type="ECO:0000256" key="11">
    <source>
        <dbReference type="ARBA" id="ARBA00022737"/>
    </source>
</evidence>
<dbReference type="Gene3D" id="3.10.20.90">
    <property type="entry name" value="Phosphatidylinositol 3-kinase Catalytic Subunit, Chain A, domain 1"/>
    <property type="match status" value="1"/>
</dbReference>
<dbReference type="PANTHER" id="PTHR44215:SF1">
    <property type="entry name" value="WD REPEAT-CONTAINING PROTEIN 75"/>
    <property type="match status" value="1"/>
</dbReference>
<evidence type="ECO:0000256" key="3">
    <source>
        <dbReference type="ARBA" id="ARBA00008373"/>
    </source>
</evidence>
<evidence type="ECO:0000256" key="6">
    <source>
        <dbReference type="ARBA" id="ARBA00022499"/>
    </source>
</evidence>
<dbReference type="InterPro" id="IPR001680">
    <property type="entry name" value="WD40_rpt"/>
</dbReference>
<keyword evidence="17" id="KW-0687">Ribonucleoprotein</keyword>
<comment type="caution">
    <text evidence="22">The sequence shown here is derived from an EMBL/GenBank/DDBJ whole genome shotgun (WGS) entry which is preliminary data.</text>
</comment>
<evidence type="ECO:0000256" key="2">
    <source>
        <dbReference type="ARBA" id="ARBA00004604"/>
    </source>
</evidence>
<dbReference type="SUPFAM" id="SSF57829">
    <property type="entry name" value="Zn-binding ribosomal proteins"/>
    <property type="match status" value="1"/>
</dbReference>
<dbReference type="GO" id="GO:0005840">
    <property type="term" value="C:ribosome"/>
    <property type="evidence" value="ECO:0007669"/>
    <property type="project" value="UniProtKB-KW"/>
</dbReference>
<dbReference type="Pfam" id="PF23769">
    <property type="entry name" value="Beta-prop_WDR75_2nd"/>
    <property type="match status" value="1"/>
</dbReference>
<protein>
    <recommendedName>
        <fullName evidence="18">30S ribosomal protein S27ae</fullName>
    </recommendedName>
</protein>
<dbReference type="EMBL" id="MCFG01000227">
    <property type="protein sequence ID" value="ORX77987.1"/>
    <property type="molecule type" value="Genomic_DNA"/>
</dbReference>
<dbReference type="Gene3D" id="2.130.10.10">
    <property type="entry name" value="YVTN repeat-like/Quinoprotein amine dehydrogenase"/>
    <property type="match status" value="3"/>
</dbReference>
<keyword evidence="13" id="KW-0862">Zinc</keyword>
<sequence>MEVTGTTVVGSFSINLPPVFSNDSKYIICASGRNITIQSIVTGFLIKSIKTVEDANVSIVALQLDQTIPNHIYTVLSNGIIQHWNIQDSSLVNSWKLNFNVRQFKFIEKDPVNAYFVSISADNEYVLYLYNLKDKKCQKVIKINKFDFFEVSTNGKYIAIISNNEVLLLNSFNKTYTEKIIKHNEIITTFAFHPKNYYIVLGNNIGAITLIYCLGEYFNSNNYVESTMHWHSHGVRTMKFTSDGYYLMSGGEEAVLVIWQLETRKKSFIPRLGAPIQSISINGSNTLFATYLEDSTIHIITSSDMNIKQTFSGIKMASFKENILSAESPVIYKQAVELVVEPRHHFLVTKCERSLQFYDIKNQKMSNELTVVSRNYISRIEDEKIRKPIITLAVFSANGKWLATVDTREDKYFPVETSLKIWQFNEDIQEYVQNTQIDNPHGKGFVHSMKFNNSPENENTPLLVTSGQDRKFKIWQLVQPTKNNPNYSWNCRSVCEYKNKKLGEVSFSDDGSVLAVVAEQEISLWNPYTNTLQYVLSYSPQKEPILNMHFIPNSYYIVANSNNYLYVWSLLTCSVCWCYRLNVDQLILDPYTNQFMIGVKSQPQDDFEGFYLLIFDPNYYFPLSCFRVNDKPYRSLIYLPDKEEGSFVLYMSDDFSLKLLNRSKSEIIQFTHDNDEEDSGNNNNNNNNLEAQQELFNSMFGKISITSNNDDNDDDINIDEEEEKEIVRKKKTFDNKSSPFASTLSSHIMVSLSTPFEVFMNNCMDKKEIIKTKKEEEEKEKKEIEKPKEEEKVNKKSDPIFVKTLTGKTITLEVESSDTIENVKAKIQDKEGIPPDQQRLIFAGKQLEDGRTLSDYNIQKESTLHLVLRLRGGGKKRKKKTYTTPKKIKHKRKKVKLAVLKYYKVDDDGKITRLRRECPKCGAGVFLAYHQDRQYCGKCGVTYVFQEFIEKKERKNIT</sequence>
<dbReference type="FunFam" id="3.10.20.90:FF:000008">
    <property type="entry name" value="Ubiquitin-40S ribosomal protein S27a"/>
    <property type="match status" value="1"/>
</dbReference>
<dbReference type="GO" id="GO:0006364">
    <property type="term" value="P:rRNA processing"/>
    <property type="evidence" value="ECO:0007669"/>
    <property type="project" value="UniProtKB-KW"/>
</dbReference>
<dbReference type="InterPro" id="IPR019954">
    <property type="entry name" value="Ubiquitin_CS"/>
</dbReference>
<evidence type="ECO:0000256" key="5">
    <source>
        <dbReference type="ARBA" id="ARBA00022490"/>
    </source>
</evidence>
<feature type="repeat" description="WD" evidence="19">
    <location>
        <begin position="228"/>
        <end position="269"/>
    </location>
</feature>
<dbReference type="InterPro" id="IPR057644">
    <property type="entry name" value="Beta-prop_WDR75_2nd"/>
</dbReference>
<dbReference type="NCBIfam" id="NF001669">
    <property type="entry name" value="PRK00432.1"/>
    <property type="match status" value="1"/>
</dbReference>
<dbReference type="SMART" id="SM01402">
    <property type="entry name" value="Ribosomal_S27"/>
    <property type="match status" value="1"/>
</dbReference>
<feature type="coiled-coil region" evidence="20">
    <location>
        <begin position="760"/>
        <end position="792"/>
    </location>
</feature>
<evidence type="ECO:0000256" key="17">
    <source>
        <dbReference type="ARBA" id="ARBA00023274"/>
    </source>
</evidence>
<dbReference type="GO" id="GO:2000234">
    <property type="term" value="P:positive regulation of rRNA processing"/>
    <property type="evidence" value="ECO:0007669"/>
    <property type="project" value="TreeGrafter"/>
</dbReference>
<dbReference type="PROSITE" id="PS50294">
    <property type="entry name" value="WD_REPEATS_REGION"/>
    <property type="match status" value="1"/>
</dbReference>
<evidence type="ECO:0000313" key="23">
    <source>
        <dbReference type="Proteomes" id="UP000193944"/>
    </source>
</evidence>
<evidence type="ECO:0000256" key="9">
    <source>
        <dbReference type="ARBA" id="ARBA00022574"/>
    </source>
</evidence>